<evidence type="ECO:0000259" key="2">
    <source>
        <dbReference type="PROSITE" id="PS50826"/>
    </source>
</evidence>
<dbReference type="Gene3D" id="1.20.58.900">
    <property type="match status" value="1"/>
</dbReference>
<dbReference type="EMBL" id="KB296106">
    <property type="protein sequence ID" value="ELU12271.1"/>
    <property type="molecule type" value="Genomic_DNA"/>
</dbReference>
<reference evidence="3 5" key="2">
    <citation type="journal article" date="2013" name="Nature">
        <title>Insights into bilaterian evolution from three spiralian genomes.</title>
        <authorList>
            <person name="Simakov O."/>
            <person name="Marletaz F."/>
            <person name="Cho S.J."/>
            <person name="Edsinger-Gonzales E."/>
            <person name="Havlak P."/>
            <person name="Hellsten U."/>
            <person name="Kuo D.H."/>
            <person name="Larsson T."/>
            <person name="Lv J."/>
            <person name="Arendt D."/>
            <person name="Savage R."/>
            <person name="Osoegawa K."/>
            <person name="de Jong P."/>
            <person name="Grimwood J."/>
            <person name="Chapman J.A."/>
            <person name="Shapiro H."/>
            <person name="Aerts A."/>
            <person name="Otillar R.P."/>
            <person name="Terry A.Y."/>
            <person name="Boore J.L."/>
            <person name="Grigoriev I.V."/>
            <person name="Lindberg D.R."/>
            <person name="Seaver E.C."/>
            <person name="Weisblat D.A."/>
            <person name="Putnam N.H."/>
            <person name="Rokhsar D.S."/>
        </authorList>
    </citation>
    <scope>NUCLEOTIDE SEQUENCE</scope>
    <source>
        <strain evidence="3 5">I ESC-2004</strain>
    </source>
</reference>
<dbReference type="CDD" id="cd17682">
    <property type="entry name" value="RUN_RUFY4_like"/>
    <property type="match status" value="1"/>
</dbReference>
<dbReference type="InterPro" id="IPR036034">
    <property type="entry name" value="PDZ_sf"/>
</dbReference>
<dbReference type="Proteomes" id="UP000014760">
    <property type="component" value="Unassembled WGS sequence"/>
</dbReference>
<dbReference type="Gene3D" id="2.30.29.30">
    <property type="entry name" value="Pleckstrin-homology domain (PH domain)/Phosphotyrosine-binding domain (PTB)"/>
    <property type="match status" value="1"/>
</dbReference>
<organism evidence="3">
    <name type="scientific">Capitella teleta</name>
    <name type="common">Polychaete worm</name>
    <dbReference type="NCBI Taxonomy" id="283909"/>
    <lineage>
        <taxon>Eukaryota</taxon>
        <taxon>Metazoa</taxon>
        <taxon>Spiralia</taxon>
        <taxon>Lophotrochozoa</taxon>
        <taxon>Annelida</taxon>
        <taxon>Polychaeta</taxon>
        <taxon>Sedentaria</taxon>
        <taxon>Scolecida</taxon>
        <taxon>Capitellidae</taxon>
        <taxon>Capitella</taxon>
    </lineage>
</organism>
<dbReference type="Gene3D" id="2.30.42.10">
    <property type="match status" value="1"/>
</dbReference>
<protein>
    <recommendedName>
        <fullName evidence="6">RUN domain-containing protein</fullName>
    </recommendedName>
</protein>
<dbReference type="SUPFAM" id="SSF50729">
    <property type="entry name" value="PH domain-like"/>
    <property type="match status" value="1"/>
</dbReference>
<dbReference type="STRING" id="283909.R7V7C3"/>
<dbReference type="SUPFAM" id="SSF140741">
    <property type="entry name" value="RUN domain-like"/>
    <property type="match status" value="1"/>
</dbReference>
<feature type="domain" description="PDZ" evidence="1">
    <location>
        <begin position="171"/>
        <end position="242"/>
    </location>
</feature>
<reference evidence="5" key="1">
    <citation type="submission" date="2012-12" db="EMBL/GenBank/DDBJ databases">
        <authorList>
            <person name="Hellsten U."/>
            <person name="Grimwood J."/>
            <person name="Chapman J.A."/>
            <person name="Shapiro H."/>
            <person name="Aerts A."/>
            <person name="Otillar R.P."/>
            <person name="Terry A.Y."/>
            <person name="Boore J.L."/>
            <person name="Simakov O."/>
            <person name="Marletaz F."/>
            <person name="Cho S.-J."/>
            <person name="Edsinger-Gonzales E."/>
            <person name="Havlak P."/>
            <person name="Kuo D.-H."/>
            <person name="Larsson T."/>
            <person name="Lv J."/>
            <person name="Arendt D."/>
            <person name="Savage R."/>
            <person name="Osoegawa K."/>
            <person name="de Jong P."/>
            <person name="Lindberg D.R."/>
            <person name="Seaver E.C."/>
            <person name="Weisblat D.A."/>
            <person name="Putnam N.H."/>
            <person name="Grigoriev I.V."/>
            <person name="Rokhsar D.S."/>
        </authorList>
    </citation>
    <scope>NUCLEOTIDE SEQUENCE</scope>
    <source>
        <strain evidence="5">I ESC-2004</strain>
    </source>
</reference>
<dbReference type="AlphaFoldDB" id="R7V7C3"/>
<evidence type="ECO:0000313" key="4">
    <source>
        <dbReference type="EnsemblMetazoa" id="CapteP199812"/>
    </source>
</evidence>
<dbReference type="OrthoDB" id="9044749at2759"/>
<dbReference type="OMA" id="GFQRTHF"/>
<reference evidence="4" key="3">
    <citation type="submission" date="2015-06" db="UniProtKB">
        <authorList>
            <consortium name="EnsemblMetazoa"/>
        </authorList>
    </citation>
    <scope>IDENTIFICATION</scope>
</reference>
<sequence length="452" mass="51137">MAISVSKRHIIALRTDGDVICDEHPHLRSFCQTLELILRKGIRGHASLLGFTKRDYWHWIERLACVRHEGARINPLFDILVKAVKDCRKVITAQGRGRLFLRLSLQRKIMSVPIELLARDPLMATNCYDPTNSILGNEILREILLSLLYEVTAINFRLVTKCMAFLDETWHIPVYKELELVPCSDLGIEVHHVNGRIIVASLDDGGVASEDEKIEPGDILDEILHEPLRNIVKGKIPRILRQNQGFPVYLSVVKCKLSDGSIFPAILSLLRSAGPTFPVLQRVLQQDQERQVALSQKMPLHAQLPEDMVDEIPVHSEDGRAQYQLKYIAKIIIGQDGGVHQIEGAIKRVMELVKPEENPQEVKSVHFETSETDVIIKDIDSDKVIFTHSYTTISSCGRRTDNLLYFAYIAGETTCTIAQKFVAYVFKSNTEIEAKTILCSIAQGFGRTHWFV</sequence>
<evidence type="ECO:0000259" key="1">
    <source>
        <dbReference type="PROSITE" id="PS50106"/>
    </source>
</evidence>
<dbReference type="InterPro" id="IPR011993">
    <property type="entry name" value="PH-like_dom_sf"/>
</dbReference>
<dbReference type="PROSITE" id="PS50826">
    <property type="entry name" value="RUN"/>
    <property type="match status" value="1"/>
</dbReference>
<dbReference type="EMBL" id="AMQN01005478">
    <property type="status" value="NOT_ANNOTATED_CDS"/>
    <property type="molecule type" value="Genomic_DNA"/>
</dbReference>
<evidence type="ECO:0000313" key="3">
    <source>
        <dbReference type="EMBL" id="ELU12271.1"/>
    </source>
</evidence>
<dbReference type="InterPro" id="IPR006020">
    <property type="entry name" value="PTB/PI_dom"/>
</dbReference>
<dbReference type="InterPro" id="IPR001478">
    <property type="entry name" value="PDZ"/>
</dbReference>
<keyword evidence="5" id="KW-1185">Reference proteome</keyword>
<dbReference type="Pfam" id="PF02759">
    <property type="entry name" value="RUN"/>
    <property type="match status" value="1"/>
</dbReference>
<feature type="domain" description="RUN" evidence="2">
    <location>
        <begin position="21"/>
        <end position="163"/>
    </location>
</feature>
<dbReference type="HOGENOM" id="CLU_034139_0_0_1"/>
<dbReference type="PANTHER" id="PTHR46753:SF3">
    <property type="entry name" value="PDZ DOMAIN-CONTAINING PROTEIN"/>
    <property type="match status" value="1"/>
</dbReference>
<name>R7V7C3_CAPTE</name>
<dbReference type="PANTHER" id="PTHR46753">
    <property type="entry name" value="FYVE AND COILED-COIL DOMAIN-CONTAINING PROTEIN 1"/>
    <property type="match status" value="1"/>
</dbReference>
<dbReference type="InterPro" id="IPR004012">
    <property type="entry name" value="Run_dom"/>
</dbReference>
<dbReference type="PROSITE" id="PS50106">
    <property type="entry name" value="PDZ"/>
    <property type="match status" value="1"/>
</dbReference>
<dbReference type="SUPFAM" id="SSF50156">
    <property type="entry name" value="PDZ domain-like"/>
    <property type="match status" value="1"/>
</dbReference>
<accession>R7V7C3</accession>
<evidence type="ECO:0008006" key="6">
    <source>
        <dbReference type="Google" id="ProtNLM"/>
    </source>
</evidence>
<dbReference type="InterPro" id="IPR037213">
    <property type="entry name" value="Run_dom_sf"/>
</dbReference>
<dbReference type="EnsemblMetazoa" id="CapteT199812">
    <property type="protein sequence ID" value="CapteP199812"/>
    <property type="gene ID" value="CapteG199812"/>
</dbReference>
<gene>
    <name evidence="3" type="ORF">CAPTEDRAFT_199812</name>
</gene>
<evidence type="ECO:0000313" key="5">
    <source>
        <dbReference type="Proteomes" id="UP000014760"/>
    </source>
</evidence>
<dbReference type="Pfam" id="PF00640">
    <property type="entry name" value="PID"/>
    <property type="match status" value="1"/>
</dbReference>
<proteinExistence type="predicted"/>